<dbReference type="OrthoDB" id="10020494at2"/>
<protein>
    <submittedName>
        <fullName evidence="2">Uncharacterized protein</fullName>
    </submittedName>
</protein>
<sequence length="216" mass="23115">MIPYLIMAGMGLIAGAISVGAIFLLAMIAVGDEEIILIAGPIFGFVTMLPFLRFHHLWLGRMFGSTTGCGVIWFVAFMSLYEIKIRSTEDALITLPLYGLGIGLSFGVLMSAIVQALPEGDKARLPVNPLRVGLYCALAMAAAMLQFVLIIAAAEEIDHQVPETLLVNVAAGGAALVPIALTTPLGVVLKNLQRQHDPLARMQAERENPEEETSSV</sequence>
<accession>A0A517T4C1</accession>
<name>A0A517T4C1_9PLAN</name>
<feature type="transmembrane region" description="Helical" evidence="1">
    <location>
        <begin position="58"/>
        <end position="81"/>
    </location>
</feature>
<dbReference type="Proteomes" id="UP000319976">
    <property type="component" value="Chromosome"/>
</dbReference>
<organism evidence="2 3">
    <name type="scientific">Calycomorphotria hydatis</name>
    <dbReference type="NCBI Taxonomy" id="2528027"/>
    <lineage>
        <taxon>Bacteria</taxon>
        <taxon>Pseudomonadati</taxon>
        <taxon>Planctomycetota</taxon>
        <taxon>Planctomycetia</taxon>
        <taxon>Planctomycetales</taxon>
        <taxon>Planctomycetaceae</taxon>
        <taxon>Calycomorphotria</taxon>
    </lineage>
</organism>
<feature type="transmembrane region" description="Helical" evidence="1">
    <location>
        <begin position="93"/>
        <end position="117"/>
    </location>
</feature>
<dbReference type="EMBL" id="CP036316">
    <property type="protein sequence ID" value="QDT63227.1"/>
    <property type="molecule type" value="Genomic_DNA"/>
</dbReference>
<dbReference type="AlphaFoldDB" id="A0A517T4C1"/>
<dbReference type="KEGG" id="chya:V22_04460"/>
<dbReference type="RefSeq" id="WP_145259384.1">
    <property type="nucleotide sequence ID" value="NZ_CP036316.1"/>
</dbReference>
<evidence type="ECO:0000313" key="2">
    <source>
        <dbReference type="EMBL" id="QDT63227.1"/>
    </source>
</evidence>
<keyword evidence="1" id="KW-0812">Transmembrane</keyword>
<keyword evidence="1" id="KW-0472">Membrane</keyword>
<evidence type="ECO:0000313" key="3">
    <source>
        <dbReference type="Proteomes" id="UP000319976"/>
    </source>
</evidence>
<keyword evidence="3" id="KW-1185">Reference proteome</keyword>
<feature type="transmembrane region" description="Helical" evidence="1">
    <location>
        <begin position="6"/>
        <end position="28"/>
    </location>
</feature>
<feature type="transmembrane region" description="Helical" evidence="1">
    <location>
        <begin position="165"/>
        <end position="189"/>
    </location>
</feature>
<feature type="transmembrane region" description="Helical" evidence="1">
    <location>
        <begin position="132"/>
        <end position="153"/>
    </location>
</feature>
<gene>
    <name evidence="2" type="ORF">V22_04460</name>
</gene>
<feature type="transmembrane region" description="Helical" evidence="1">
    <location>
        <begin position="35"/>
        <end position="52"/>
    </location>
</feature>
<proteinExistence type="predicted"/>
<evidence type="ECO:0000256" key="1">
    <source>
        <dbReference type="SAM" id="Phobius"/>
    </source>
</evidence>
<keyword evidence="1" id="KW-1133">Transmembrane helix</keyword>
<reference evidence="2 3" key="1">
    <citation type="submission" date="2019-02" db="EMBL/GenBank/DDBJ databases">
        <title>Deep-cultivation of Planctomycetes and their phenomic and genomic characterization uncovers novel biology.</title>
        <authorList>
            <person name="Wiegand S."/>
            <person name="Jogler M."/>
            <person name="Boedeker C."/>
            <person name="Pinto D."/>
            <person name="Vollmers J."/>
            <person name="Rivas-Marin E."/>
            <person name="Kohn T."/>
            <person name="Peeters S.H."/>
            <person name="Heuer A."/>
            <person name="Rast P."/>
            <person name="Oberbeckmann S."/>
            <person name="Bunk B."/>
            <person name="Jeske O."/>
            <person name="Meyerdierks A."/>
            <person name="Storesund J.E."/>
            <person name="Kallscheuer N."/>
            <person name="Luecker S."/>
            <person name="Lage O.M."/>
            <person name="Pohl T."/>
            <person name="Merkel B.J."/>
            <person name="Hornburger P."/>
            <person name="Mueller R.-W."/>
            <person name="Bruemmer F."/>
            <person name="Labrenz M."/>
            <person name="Spormann A.M."/>
            <person name="Op den Camp H."/>
            <person name="Overmann J."/>
            <person name="Amann R."/>
            <person name="Jetten M.S.M."/>
            <person name="Mascher T."/>
            <person name="Medema M.H."/>
            <person name="Devos D.P."/>
            <person name="Kaster A.-K."/>
            <person name="Ovreas L."/>
            <person name="Rohde M."/>
            <person name="Galperin M.Y."/>
            <person name="Jogler C."/>
        </authorList>
    </citation>
    <scope>NUCLEOTIDE SEQUENCE [LARGE SCALE GENOMIC DNA]</scope>
    <source>
        <strain evidence="2 3">V22</strain>
    </source>
</reference>